<evidence type="ECO:0000313" key="5">
    <source>
        <dbReference type="Proteomes" id="UP000663877"/>
    </source>
</evidence>
<comment type="caution">
    <text evidence="2">The sequence shown here is derived from an EMBL/GenBank/DDBJ whole genome shotgun (WGS) entry which is preliminary data.</text>
</comment>
<reference evidence="2" key="1">
    <citation type="submission" date="2021-02" db="EMBL/GenBank/DDBJ databases">
        <authorList>
            <person name="Nowell W R."/>
        </authorList>
    </citation>
    <scope>NUCLEOTIDE SEQUENCE</scope>
</reference>
<dbReference type="Proteomes" id="UP000663832">
    <property type="component" value="Unassembled WGS sequence"/>
</dbReference>
<keyword evidence="4" id="KW-1185">Reference proteome</keyword>
<feature type="compositionally biased region" description="Polar residues" evidence="1">
    <location>
        <begin position="1"/>
        <end position="17"/>
    </location>
</feature>
<dbReference type="EMBL" id="CAJNOI010000268">
    <property type="protein sequence ID" value="CAF1218180.1"/>
    <property type="molecule type" value="Genomic_DNA"/>
</dbReference>
<evidence type="ECO:0000313" key="2">
    <source>
        <dbReference type="EMBL" id="CAF1218180.1"/>
    </source>
</evidence>
<dbReference type="AlphaFoldDB" id="A0A814XMW8"/>
<sequence length="286" mass="32337">MTSYSNYNPHNQTNPQTHPEAYEQMSHNRNSNAAFHHKVNVRKPVPPPSSKNLHLVSSPASSSRRALSSNDSDDDFHKVTNKKTKKEEKKKAKHRQTAASPMQATLDIPPCNLDPTSSNVPDSPRLTSSIPALQNVHQNKIDQHHLQSQHISISNESTRYAQTRFPFPPFIVRFTSGKVSPSQIKEEIIDHCNKLHQIEIQVLNCRSSSASIGPNGYDILLYLKDVVSFSFLLDKSHWPNLFKNEVFTFPSWPSIPPQLCLLIKNVDLHYIRSCGISGSCQRLNML</sequence>
<feature type="region of interest" description="Disordered" evidence="1">
    <location>
        <begin position="1"/>
        <end position="128"/>
    </location>
</feature>
<feature type="compositionally biased region" description="Polar residues" evidence="1">
    <location>
        <begin position="114"/>
        <end position="128"/>
    </location>
</feature>
<evidence type="ECO:0000313" key="3">
    <source>
        <dbReference type="EMBL" id="CAF1506813.1"/>
    </source>
</evidence>
<protein>
    <submittedName>
        <fullName evidence="2">Uncharacterized protein</fullName>
    </submittedName>
</protein>
<evidence type="ECO:0000256" key="1">
    <source>
        <dbReference type="SAM" id="MobiDB-lite"/>
    </source>
</evidence>
<accession>A0A814XMW8</accession>
<gene>
    <name evidence="2" type="ORF">BJG266_LOCUS27829</name>
    <name evidence="3" type="ORF">QVE165_LOCUS43857</name>
</gene>
<dbReference type="Proteomes" id="UP000663877">
    <property type="component" value="Unassembled WGS sequence"/>
</dbReference>
<dbReference type="EMBL" id="CAJNOM010000573">
    <property type="protein sequence ID" value="CAF1506813.1"/>
    <property type="molecule type" value="Genomic_DNA"/>
</dbReference>
<proteinExistence type="predicted"/>
<organism evidence="2 5">
    <name type="scientific">Adineta steineri</name>
    <dbReference type="NCBI Taxonomy" id="433720"/>
    <lineage>
        <taxon>Eukaryota</taxon>
        <taxon>Metazoa</taxon>
        <taxon>Spiralia</taxon>
        <taxon>Gnathifera</taxon>
        <taxon>Rotifera</taxon>
        <taxon>Eurotatoria</taxon>
        <taxon>Bdelloidea</taxon>
        <taxon>Adinetida</taxon>
        <taxon>Adinetidae</taxon>
        <taxon>Adineta</taxon>
    </lineage>
</organism>
<feature type="compositionally biased region" description="Low complexity" evidence="1">
    <location>
        <begin position="57"/>
        <end position="70"/>
    </location>
</feature>
<dbReference type="OrthoDB" id="10045510at2759"/>
<evidence type="ECO:0000313" key="4">
    <source>
        <dbReference type="Proteomes" id="UP000663832"/>
    </source>
</evidence>
<name>A0A814XMW8_9BILA</name>